<organism evidence="1 2">
    <name type="scientific">Helianthus annuus</name>
    <name type="common">Common sunflower</name>
    <dbReference type="NCBI Taxonomy" id="4232"/>
    <lineage>
        <taxon>Eukaryota</taxon>
        <taxon>Viridiplantae</taxon>
        <taxon>Streptophyta</taxon>
        <taxon>Embryophyta</taxon>
        <taxon>Tracheophyta</taxon>
        <taxon>Spermatophyta</taxon>
        <taxon>Magnoliopsida</taxon>
        <taxon>eudicotyledons</taxon>
        <taxon>Gunneridae</taxon>
        <taxon>Pentapetalae</taxon>
        <taxon>asterids</taxon>
        <taxon>campanulids</taxon>
        <taxon>Asterales</taxon>
        <taxon>Asteraceae</taxon>
        <taxon>Asteroideae</taxon>
        <taxon>Heliantheae alliance</taxon>
        <taxon>Heliantheae</taxon>
        <taxon>Helianthus</taxon>
    </lineage>
</organism>
<dbReference type="EMBL" id="MNCJ02000320">
    <property type="protein sequence ID" value="KAF5805632.1"/>
    <property type="molecule type" value="Genomic_DNA"/>
</dbReference>
<accession>A0A9K3IZI3</accession>
<protein>
    <submittedName>
        <fullName evidence="1">Uncharacterized protein</fullName>
    </submittedName>
</protein>
<dbReference type="Proteomes" id="UP000215914">
    <property type="component" value="Unassembled WGS sequence"/>
</dbReference>
<evidence type="ECO:0000313" key="2">
    <source>
        <dbReference type="Proteomes" id="UP000215914"/>
    </source>
</evidence>
<reference evidence="1" key="2">
    <citation type="submission" date="2020-06" db="EMBL/GenBank/DDBJ databases">
        <title>Helianthus annuus Genome sequencing and assembly Release 2.</title>
        <authorList>
            <person name="Gouzy J."/>
            <person name="Langlade N."/>
            <person name="Munos S."/>
        </authorList>
    </citation>
    <scope>NUCLEOTIDE SEQUENCE</scope>
    <source>
        <tissue evidence="1">Leaves</tissue>
    </source>
</reference>
<proteinExistence type="predicted"/>
<reference evidence="1" key="1">
    <citation type="journal article" date="2017" name="Nature">
        <title>The sunflower genome provides insights into oil metabolism, flowering and Asterid evolution.</title>
        <authorList>
            <person name="Badouin H."/>
            <person name="Gouzy J."/>
            <person name="Grassa C.J."/>
            <person name="Murat F."/>
            <person name="Staton S.E."/>
            <person name="Cottret L."/>
            <person name="Lelandais-Briere C."/>
            <person name="Owens G.L."/>
            <person name="Carrere S."/>
            <person name="Mayjonade B."/>
            <person name="Legrand L."/>
            <person name="Gill N."/>
            <person name="Kane N.C."/>
            <person name="Bowers J.E."/>
            <person name="Hubner S."/>
            <person name="Bellec A."/>
            <person name="Berard A."/>
            <person name="Berges H."/>
            <person name="Blanchet N."/>
            <person name="Boniface M.C."/>
            <person name="Brunel D."/>
            <person name="Catrice O."/>
            <person name="Chaidir N."/>
            <person name="Claudel C."/>
            <person name="Donnadieu C."/>
            <person name="Faraut T."/>
            <person name="Fievet G."/>
            <person name="Helmstetter N."/>
            <person name="King M."/>
            <person name="Knapp S.J."/>
            <person name="Lai Z."/>
            <person name="Le Paslier M.C."/>
            <person name="Lippi Y."/>
            <person name="Lorenzon L."/>
            <person name="Mandel J.R."/>
            <person name="Marage G."/>
            <person name="Marchand G."/>
            <person name="Marquand E."/>
            <person name="Bret-Mestries E."/>
            <person name="Morien E."/>
            <person name="Nambeesan S."/>
            <person name="Nguyen T."/>
            <person name="Pegot-Espagnet P."/>
            <person name="Pouilly N."/>
            <person name="Raftis F."/>
            <person name="Sallet E."/>
            <person name="Schiex T."/>
            <person name="Thomas J."/>
            <person name="Vandecasteele C."/>
            <person name="Vares D."/>
            <person name="Vear F."/>
            <person name="Vautrin S."/>
            <person name="Crespi M."/>
            <person name="Mangin B."/>
            <person name="Burke J.M."/>
            <person name="Salse J."/>
            <person name="Munos S."/>
            <person name="Vincourt P."/>
            <person name="Rieseberg L.H."/>
            <person name="Langlade N.B."/>
        </authorList>
    </citation>
    <scope>NUCLEOTIDE SEQUENCE</scope>
    <source>
        <tissue evidence="1">Leaves</tissue>
    </source>
</reference>
<keyword evidence="2" id="KW-1185">Reference proteome</keyword>
<evidence type="ECO:0000313" key="1">
    <source>
        <dbReference type="EMBL" id="KAF5805632.1"/>
    </source>
</evidence>
<name>A0A9K3IZI3_HELAN</name>
<dbReference type="AlphaFoldDB" id="A0A9K3IZI3"/>
<comment type="caution">
    <text evidence="1">The sequence shown here is derived from an EMBL/GenBank/DDBJ whole genome shotgun (WGS) entry which is preliminary data.</text>
</comment>
<sequence length="97" mass="11312">MEPKKSRKQRAKIGGLCQQRMITNDVKHVVTSITAITANPAKKSNMKIENFDTMSNGSIRQVFMIKQKIKLFLKRVNWSEFAQYLINNSFKINLIYF</sequence>
<dbReference type="Gramene" id="mRNA:HanXRQr2_Chr05g0211631">
    <property type="protein sequence ID" value="CDS:HanXRQr2_Chr05g0211631.1"/>
    <property type="gene ID" value="HanXRQr2_Chr05g0211631"/>
</dbReference>
<gene>
    <name evidence="1" type="ORF">HanXRQr2_Chr05g0211631</name>
</gene>